<dbReference type="Pfam" id="PF06985">
    <property type="entry name" value="HET"/>
    <property type="match status" value="1"/>
</dbReference>
<dbReference type="Proteomes" id="UP000235786">
    <property type="component" value="Unassembled WGS sequence"/>
</dbReference>
<evidence type="ECO:0000313" key="3">
    <source>
        <dbReference type="Proteomes" id="UP000235786"/>
    </source>
</evidence>
<accession>A0A2J6RUK1</accession>
<feature type="domain" description="Heterokaryon incompatibility" evidence="1">
    <location>
        <begin position="51"/>
        <end position="182"/>
    </location>
</feature>
<keyword evidence="3" id="KW-1185">Reference proteome</keyword>
<dbReference type="STRING" id="1149755.A0A2J6RUK1"/>
<sequence length="711" mass="81433">MADNYIYRSLTKPDAIRLILLDPSPDLSSPLSCRLLLTTLSRCKRDLVDKYTALSYVWGESQRTSTITVDGKIFHITASLDSALRHLRNPGRKRQIWADAICIDQDNIAERNQQVRQMGSVYATADHTVIYLGEGTPETDRLLNDLQITHDLHALCNQPETLSAVKLLLSLPWFRRIWVLQELVLSRDPWIQCGTYLIQWNQLENCVRQLDSTLHLHKQIFLNMSNLRSEHLVTLVMPPKKTDLDGVAQEIYDLLVARRGLGAADPRDILFANVHLVFNERKLDMGSILATKETDKRFTAWKDFPLIDVDYAKNSTQVYGDISRFFIQRFRDCRTLSLRGPSCGKSEQLADLPTWVTDWTSSPSSDLLAFGESHNPQLCILKDSSEYPIAFSDDSRIMAFRGMLLGRVKADPIMITLDTFDTSKFTNECLRIHGPWKFLRLIYQDTYEQLKESLGPNLNPKQILDLLEAADEWVVFQHHESTKSFLNRIAKALSWTLSWEQRENQLGNDFNLATGIYVILEWINCSLRLVPPGQEMEIENIFSMDIDLSQVQSIFAHLVVFRLGKTKSILSSRRLAVLDTDILTIAPLETLAGDVVAMLPQHRFPVLLRSKKYIPATGEEIAVELELSKQLWDAQKPHRHGFGLAMDYLVYSTNTSIQHCLFVGECFVQGAMFNGTLENYIHRHLEDIEEGWLDDNEKEQPPFQPMSFALY</sequence>
<dbReference type="EMBL" id="KZ613943">
    <property type="protein sequence ID" value="PMD42194.1"/>
    <property type="molecule type" value="Genomic_DNA"/>
</dbReference>
<dbReference type="InterPro" id="IPR010730">
    <property type="entry name" value="HET"/>
</dbReference>
<dbReference type="PANTHER" id="PTHR24148">
    <property type="entry name" value="ANKYRIN REPEAT DOMAIN-CONTAINING PROTEIN 39 HOMOLOG-RELATED"/>
    <property type="match status" value="1"/>
</dbReference>
<evidence type="ECO:0000313" key="2">
    <source>
        <dbReference type="EMBL" id="PMD42194.1"/>
    </source>
</evidence>
<dbReference type="PANTHER" id="PTHR24148:SF73">
    <property type="entry name" value="HET DOMAIN PROTEIN (AFU_ORTHOLOGUE AFUA_8G01020)"/>
    <property type="match status" value="1"/>
</dbReference>
<evidence type="ECO:0000259" key="1">
    <source>
        <dbReference type="Pfam" id="PF06985"/>
    </source>
</evidence>
<reference evidence="2 3" key="1">
    <citation type="submission" date="2016-04" db="EMBL/GenBank/DDBJ databases">
        <title>A degradative enzymes factory behind the ericoid mycorrhizal symbiosis.</title>
        <authorList>
            <consortium name="DOE Joint Genome Institute"/>
            <person name="Martino E."/>
            <person name="Morin E."/>
            <person name="Grelet G."/>
            <person name="Kuo A."/>
            <person name="Kohler A."/>
            <person name="Daghino S."/>
            <person name="Barry K."/>
            <person name="Choi C."/>
            <person name="Cichocki N."/>
            <person name="Clum A."/>
            <person name="Copeland A."/>
            <person name="Hainaut M."/>
            <person name="Haridas S."/>
            <person name="Labutti K."/>
            <person name="Lindquist E."/>
            <person name="Lipzen A."/>
            <person name="Khouja H.-R."/>
            <person name="Murat C."/>
            <person name="Ohm R."/>
            <person name="Olson A."/>
            <person name="Spatafora J."/>
            <person name="Veneault-Fourrey C."/>
            <person name="Henrissat B."/>
            <person name="Grigoriev I."/>
            <person name="Martin F."/>
            <person name="Perotto S."/>
        </authorList>
    </citation>
    <scope>NUCLEOTIDE SEQUENCE [LARGE SCALE GENOMIC DNA]</scope>
    <source>
        <strain evidence="2 3">F</strain>
    </source>
</reference>
<proteinExistence type="predicted"/>
<protein>
    <submittedName>
        <fullName evidence="2">HET-domain-containing protein</fullName>
    </submittedName>
</protein>
<dbReference type="OrthoDB" id="3556528at2759"/>
<organism evidence="2 3">
    <name type="scientific">Hyaloscypha variabilis (strain UAMH 11265 / GT02V1 / F)</name>
    <name type="common">Meliniomyces variabilis</name>
    <dbReference type="NCBI Taxonomy" id="1149755"/>
    <lineage>
        <taxon>Eukaryota</taxon>
        <taxon>Fungi</taxon>
        <taxon>Dikarya</taxon>
        <taxon>Ascomycota</taxon>
        <taxon>Pezizomycotina</taxon>
        <taxon>Leotiomycetes</taxon>
        <taxon>Helotiales</taxon>
        <taxon>Hyaloscyphaceae</taxon>
        <taxon>Hyaloscypha</taxon>
        <taxon>Hyaloscypha variabilis</taxon>
    </lineage>
</organism>
<dbReference type="AlphaFoldDB" id="A0A2J6RUK1"/>
<dbReference type="InterPro" id="IPR052895">
    <property type="entry name" value="HetReg/Transcr_Mod"/>
</dbReference>
<gene>
    <name evidence="2" type="ORF">L207DRAFT_564559</name>
</gene>
<name>A0A2J6RUK1_HYAVF</name>